<dbReference type="Gene3D" id="1.10.540.10">
    <property type="entry name" value="Acyl-CoA dehydrogenase/oxidase, N-terminal domain"/>
    <property type="match status" value="1"/>
</dbReference>
<dbReference type="GO" id="GO:0046949">
    <property type="term" value="P:fatty-acyl-CoA biosynthetic process"/>
    <property type="evidence" value="ECO:0007669"/>
    <property type="project" value="TreeGrafter"/>
</dbReference>
<protein>
    <submittedName>
        <fullName evidence="4">Acyl-CoA dehydrogenase</fullName>
    </submittedName>
</protein>
<gene>
    <name evidence="4" type="ORF">ENJ42_08370</name>
</gene>
<feature type="domain" description="Acyl-CoA dehydrogenase/oxidase N-terminal" evidence="3">
    <location>
        <begin position="21"/>
        <end position="87"/>
    </location>
</feature>
<dbReference type="GO" id="GO:0033539">
    <property type="term" value="P:fatty acid beta-oxidation using acyl-CoA dehydrogenase"/>
    <property type="evidence" value="ECO:0007669"/>
    <property type="project" value="TreeGrafter"/>
</dbReference>
<evidence type="ECO:0000259" key="3">
    <source>
        <dbReference type="Pfam" id="PF02771"/>
    </source>
</evidence>
<keyword evidence="1" id="KW-0809">Transit peptide</keyword>
<reference evidence="4" key="1">
    <citation type="journal article" date="2020" name="mSystems">
        <title>Genome- and Community-Level Interaction Insights into Carbon Utilization and Element Cycling Functions of Hydrothermarchaeota in Hydrothermal Sediment.</title>
        <authorList>
            <person name="Zhou Z."/>
            <person name="Liu Y."/>
            <person name="Xu W."/>
            <person name="Pan J."/>
            <person name="Luo Z.H."/>
            <person name="Li M."/>
        </authorList>
    </citation>
    <scope>NUCLEOTIDE SEQUENCE [LARGE SCALE GENOMIC DNA]</scope>
    <source>
        <strain evidence="4">HyVt-485</strain>
    </source>
</reference>
<evidence type="ECO:0000256" key="1">
    <source>
        <dbReference type="ARBA" id="ARBA00022946"/>
    </source>
</evidence>
<keyword evidence="2" id="KW-0560">Oxidoreductase</keyword>
<name>A0A7C5LTL0_9PROT</name>
<dbReference type="SUPFAM" id="SSF56645">
    <property type="entry name" value="Acyl-CoA dehydrogenase NM domain-like"/>
    <property type="match status" value="1"/>
</dbReference>
<dbReference type="GO" id="GO:0000062">
    <property type="term" value="F:fatty-acyl-CoA binding"/>
    <property type="evidence" value="ECO:0007669"/>
    <property type="project" value="TreeGrafter"/>
</dbReference>
<dbReference type="GO" id="GO:0004361">
    <property type="term" value="F:glutaryl-CoA dehydrogenase activity"/>
    <property type="evidence" value="ECO:0007669"/>
    <property type="project" value="TreeGrafter"/>
</dbReference>
<organism evidence="4">
    <name type="scientific">Hellea balneolensis</name>
    <dbReference type="NCBI Taxonomy" id="287478"/>
    <lineage>
        <taxon>Bacteria</taxon>
        <taxon>Pseudomonadati</taxon>
        <taxon>Pseudomonadota</taxon>
        <taxon>Alphaproteobacteria</taxon>
        <taxon>Maricaulales</taxon>
        <taxon>Robiginitomaculaceae</taxon>
        <taxon>Hellea</taxon>
    </lineage>
</organism>
<dbReference type="PANTHER" id="PTHR42807">
    <property type="entry name" value="GLUTARYL-COA DEHYDROGENASE, MITOCHONDRIAL"/>
    <property type="match status" value="1"/>
</dbReference>
<evidence type="ECO:0000256" key="2">
    <source>
        <dbReference type="ARBA" id="ARBA00023002"/>
    </source>
</evidence>
<dbReference type="Pfam" id="PF02771">
    <property type="entry name" value="Acyl-CoA_dh_N"/>
    <property type="match status" value="1"/>
</dbReference>
<accession>A0A7C5LTL0</accession>
<dbReference type="GO" id="GO:0050660">
    <property type="term" value="F:flavin adenine dinucleotide binding"/>
    <property type="evidence" value="ECO:0007669"/>
    <property type="project" value="InterPro"/>
</dbReference>
<feature type="non-terminal residue" evidence="4">
    <location>
        <position position="88"/>
    </location>
</feature>
<dbReference type="Proteomes" id="UP000885830">
    <property type="component" value="Unassembled WGS sequence"/>
</dbReference>
<proteinExistence type="predicted"/>
<dbReference type="InterPro" id="IPR037069">
    <property type="entry name" value="AcylCoA_DH/ox_N_sf"/>
</dbReference>
<dbReference type="InterPro" id="IPR013786">
    <property type="entry name" value="AcylCoA_DH/ox_N"/>
</dbReference>
<sequence length="88" mass="9847">MSNTYAAFNWEDPLNLNDNLSEEEIMVMDSARAYCQDKLMPRVLNANRNEIFDREIMAEMGAQGLLGATIEGYGCAGLNYVCYGLVAR</sequence>
<dbReference type="InterPro" id="IPR052033">
    <property type="entry name" value="Glutaryl-CoA_DH_mitochondrial"/>
</dbReference>
<evidence type="ECO:0000313" key="4">
    <source>
        <dbReference type="EMBL" id="HHL43617.1"/>
    </source>
</evidence>
<dbReference type="AlphaFoldDB" id="A0A7C5LTL0"/>
<dbReference type="PANTHER" id="PTHR42807:SF1">
    <property type="entry name" value="GLUTARYL-COA DEHYDROGENASE, MITOCHONDRIAL"/>
    <property type="match status" value="1"/>
</dbReference>
<dbReference type="EMBL" id="DRMJ01000436">
    <property type="protein sequence ID" value="HHL43617.1"/>
    <property type="molecule type" value="Genomic_DNA"/>
</dbReference>
<dbReference type="InterPro" id="IPR009100">
    <property type="entry name" value="AcylCoA_DH/oxidase_NM_dom_sf"/>
</dbReference>
<comment type="caution">
    <text evidence="4">The sequence shown here is derived from an EMBL/GenBank/DDBJ whole genome shotgun (WGS) entry which is preliminary data.</text>
</comment>